<accession>A0ABY7E9U0</accession>
<dbReference type="EMBL" id="CP111016">
    <property type="protein sequence ID" value="WAR05386.1"/>
    <property type="molecule type" value="Genomic_DNA"/>
</dbReference>
<sequence length="239" mass="27883">MDWKAKRVYEKSLFYKQDVARRTKSNGPGDNRRKCTYVYHLKIHSERLLVCKEKFLSTLGLNEKMVYNWLESEKHGISIPTKVSAVDSFMPDRARASRFTDRLKRAKEFLDSLPKGRHEEEIHRTYVFLCSIADLHVEYKRKVDEESESSISYQKFVEVFNEMDLRHDAGTINETDYNEHIKRKDDAKDSKAADKSRAATDNNIKVLTVDLQSLLVCPKLNASAIYYKMKLSCHKLHGL</sequence>
<dbReference type="PANTHER" id="PTHR10773:SF19">
    <property type="match status" value="1"/>
</dbReference>
<dbReference type="PANTHER" id="PTHR10773">
    <property type="entry name" value="DNA-DIRECTED RNA POLYMERASES I, II, AND III SUBUNIT RPABC2"/>
    <property type="match status" value="1"/>
</dbReference>
<reference evidence="1" key="1">
    <citation type="submission" date="2022-11" db="EMBL/GenBank/DDBJ databases">
        <title>Centuries of genome instability and evolution in soft-shell clam transmissible cancer (bioRxiv).</title>
        <authorList>
            <person name="Hart S.F.M."/>
            <person name="Yonemitsu M.A."/>
            <person name="Giersch R.M."/>
            <person name="Beal B.F."/>
            <person name="Arriagada G."/>
            <person name="Davis B.W."/>
            <person name="Ostrander E.A."/>
            <person name="Goff S.P."/>
            <person name="Metzger M.J."/>
        </authorList>
    </citation>
    <scope>NUCLEOTIDE SEQUENCE</scope>
    <source>
        <strain evidence="1">MELC-2E11</strain>
        <tissue evidence="1">Siphon/mantle</tissue>
    </source>
</reference>
<protein>
    <submittedName>
        <fullName evidence="1">Uncharacterized protein</fullName>
    </submittedName>
</protein>
<name>A0ABY7E9U0_MYAAR</name>
<gene>
    <name evidence="1" type="ORF">MAR_020755</name>
</gene>
<keyword evidence="2" id="KW-1185">Reference proteome</keyword>
<organism evidence="1 2">
    <name type="scientific">Mya arenaria</name>
    <name type="common">Soft-shell clam</name>
    <dbReference type="NCBI Taxonomy" id="6604"/>
    <lineage>
        <taxon>Eukaryota</taxon>
        <taxon>Metazoa</taxon>
        <taxon>Spiralia</taxon>
        <taxon>Lophotrochozoa</taxon>
        <taxon>Mollusca</taxon>
        <taxon>Bivalvia</taxon>
        <taxon>Autobranchia</taxon>
        <taxon>Heteroconchia</taxon>
        <taxon>Euheterodonta</taxon>
        <taxon>Imparidentia</taxon>
        <taxon>Neoheterodontei</taxon>
        <taxon>Myida</taxon>
        <taxon>Myoidea</taxon>
        <taxon>Myidae</taxon>
        <taxon>Mya</taxon>
    </lineage>
</organism>
<evidence type="ECO:0000313" key="1">
    <source>
        <dbReference type="EMBL" id="WAR05386.1"/>
    </source>
</evidence>
<dbReference type="Proteomes" id="UP001164746">
    <property type="component" value="Chromosome 5"/>
</dbReference>
<evidence type="ECO:0000313" key="2">
    <source>
        <dbReference type="Proteomes" id="UP001164746"/>
    </source>
</evidence>
<proteinExistence type="predicted"/>